<feature type="region of interest" description="Disordered" evidence="4">
    <location>
        <begin position="265"/>
        <end position="284"/>
    </location>
</feature>
<dbReference type="AlphaFoldDB" id="A0A7J6NKT2"/>
<keyword evidence="3" id="KW-0106">Calcium</keyword>
<protein>
    <recommendedName>
        <fullName evidence="5">EF-hand domain-containing protein</fullName>
    </recommendedName>
</protein>
<dbReference type="Proteomes" id="UP000541610">
    <property type="component" value="Unassembled WGS sequence"/>
</dbReference>
<dbReference type="Gene3D" id="1.10.238.10">
    <property type="entry name" value="EF-hand"/>
    <property type="match status" value="1"/>
</dbReference>
<keyword evidence="1" id="KW-0479">Metal-binding</keyword>
<sequence>MKRRASQAYCDISVRLVCGSARVASSDFIRSRPSSMAQLTSKHTCSEPFLQKAGDLSDDKDALVEALSRQPRRNLIPSESLPDLPKIERPECCRLIHEFKERQWLASRGRSCMIDFDDQERRMLRTYFDALDRDSSGSIDVSELEEVMVALGLAEKHSDVEKMLSGVDEDDSGEIEFHEFLSILRRGHSSNDPSSSAMFKVFKSLIRGNLGDTENLGFKLLTSVYRRKRIMDAMMAKRKSVYQVEGMRILKAFERQLNESRFSRKMAASQEAEQGKAKNSASRQQRLYVAPLRLAGSRRPNQMELKRLLRS</sequence>
<feature type="domain" description="EF-hand" evidence="5">
    <location>
        <begin position="155"/>
        <end position="190"/>
    </location>
</feature>
<evidence type="ECO:0000256" key="1">
    <source>
        <dbReference type="ARBA" id="ARBA00022723"/>
    </source>
</evidence>
<dbReference type="Pfam" id="PF13499">
    <property type="entry name" value="EF-hand_7"/>
    <property type="match status" value="1"/>
</dbReference>
<organism evidence="6 7">
    <name type="scientific">Perkinsus olseni</name>
    <name type="common">Perkinsus atlanticus</name>
    <dbReference type="NCBI Taxonomy" id="32597"/>
    <lineage>
        <taxon>Eukaryota</taxon>
        <taxon>Sar</taxon>
        <taxon>Alveolata</taxon>
        <taxon>Perkinsozoa</taxon>
        <taxon>Perkinsea</taxon>
        <taxon>Perkinsida</taxon>
        <taxon>Perkinsidae</taxon>
        <taxon>Perkinsus</taxon>
    </lineage>
</organism>
<dbReference type="PANTHER" id="PTHR13025:SF6">
    <property type="entry name" value="EF-HAND DOMAIN-CONTAINING PROTEIN-RELATED"/>
    <property type="match status" value="1"/>
</dbReference>
<dbReference type="InterPro" id="IPR040365">
    <property type="entry name" value="EFHD1/2"/>
</dbReference>
<feature type="domain" description="EF-hand" evidence="5">
    <location>
        <begin position="119"/>
        <end position="154"/>
    </location>
</feature>
<evidence type="ECO:0000313" key="6">
    <source>
        <dbReference type="EMBL" id="KAF4684425.1"/>
    </source>
</evidence>
<dbReference type="InterPro" id="IPR011992">
    <property type="entry name" value="EF-hand-dom_pair"/>
</dbReference>
<evidence type="ECO:0000256" key="2">
    <source>
        <dbReference type="ARBA" id="ARBA00022737"/>
    </source>
</evidence>
<dbReference type="OrthoDB" id="422547at2759"/>
<dbReference type="SMART" id="SM00054">
    <property type="entry name" value="EFh"/>
    <property type="match status" value="2"/>
</dbReference>
<accession>A0A7J6NKT2</accession>
<dbReference type="InterPro" id="IPR002048">
    <property type="entry name" value="EF_hand_dom"/>
</dbReference>
<dbReference type="GO" id="GO:0005509">
    <property type="term" value="F:calcium ion binding"/>
    <property type="evidence" value="ECO:0007669"/>
    <property type="project" value="InterPro"/>
</dbReference>
<dbReference type="InterPro" id="IPR018247">
    <property type="entry name" value="EF_Hand_1_Ca_BS"/>
</dbReference>
<proteinExistence type="predicted"/>
<reference evidence="6 7" key="1">
    <citation type="submission" date="2020-04" db="EMBL/GenBank/DDBJ databases">
        <title>Perkinsus olseni comparative genomics.</title>
        <authorList>
            <person name="Bogema D.R."/>
        </authorList>
    </citation>
    <scope>NUCLEOTIDE SEQUENCE [LARGE SCALE GENOMIC DNA]</scope>
    <source>
        <strain evidence="6">00978-12</strain>
    </source>
</reference>
<evidence type="ECO:0000259" key="5">
    <source>
        <dbReference type="PROSITE" id="PS50222"/>
    </source>
</evidence>
<dbReference type="PANTHER" id="PTHR13025">
    <property type="entry name" value="EF-HAND DOMAIN-CONTAINING PROTEIN D"/>
    <property type="match status" value="1"/>
</dbReference>
<dbReference type="PROSITE" id="PS50222">
    <property type="entry name" value="EF_HAND_2"/>
    <property type="match status" value="2"/>
</dbReference>
<evidence type="ECO:0000256" key="3">
    <source>
        <dbReference type="ARBA" id="ARBA00022837"/>
    </source>
</evidence>
<comment type="caution">
    <text evidence="6">The sequence shown here is derived from an EMBL/GenBank/DDBJ whole genome shotgun (WGS) entry which is preliminary data.</text>
</comment>
<gene>
    <name evidence="6" type="ORF">FOZ60_007894</name>
</gene>
<dbReference type="CDD" id="cd00051">
    <property type="entry name" value="EFh"/>
    <property type="match status" value="1"/>
</dbReference>
<dbReference type="SUPFAM" id="SSF47473">
    <property type="entry name" value="EF-hand"/>
    <property type="match status" value="1"/>
</dbReference>
<evidence type="ECO:0000313" key="7">
    <source>
        <dbReference type="Proteomes" id="UP000541610"/>
    </source>
</evidence>
<dbReference type="PROSITE" id="PS00018">
    <property type="entry name" value="EF_HAND_1"/>
    <property type="match status" value="2"/>
</dbReference>
<dbReference type="EMBL" id="JABANP010000313">
    <property type="protein sequence ID" value="KAF4684425.1"/>
    <property type="molecule type" value="Genomic_DNA"/>
</dbReference>
<name>A0A7J6NKT2_PEROL</name>
<evidence type="ECO:0000256" key="4">
    <source>
        <dbReference type="SAM" id="MobiDB-lite"/>
    </source>
</evidence>
<keyword evidence="2" id="KW-0677">Repeat</keyword>